<evidence type="ECO:0000313" key="3">
    <source>
        <dbReference type="EMBL" id="WZV97945.1"/>
    </source>
</evidence>
<protein>
    <submittedName>
        <fullName evidence="3">Tyrosine-protein phosphatase</fullName>
    </submittedName>
</protein>
<dbReference type="SUPFAM" id="SSF103515">
    <property type="entry name" value="Autotransporter"/>
    <property type="match status" value="1"/>
</dbReference>
<dbReference type="InterPro" id="IPR016130">
    <property type="entry name" value="Tyr_Pase_AS"/>
</dbReference>
<accession>A0ABZ3B3P1</accession>
<dbReference type="PANTHER" id="PTHR31126">
    <property type="entry name" value="TYROSINE-PROTEIN PHOSPHATASE"/>
    <property type="match status" value="1"/>
</dbReference>
<evidence type="ECO:0000256" key="1">
    <source>
        <dbReference type="ARBA" id="ARBA00009580"/>
    </source>
</evidence>
<dbReference type="PROSITE" id="PS51208">
    <property type="entry name" value="AUTOTRANSPORTER"/>
    <property type="match status" value="1"/>
</dbReference>
<evidence type="ECO:0000259" key="2">
    <source>
        <dbReference type="PROSITE" id="PS51208"/>
    </source>
</evidence>
<name>A0ABZ3B3P1_9ENTR</name>
<dbReference type="InterPro" id="IPR026893">
    <property type="entry name" value="Tyr/Ser_Pase_IphP-type"/>
</dbReference>
<reference evidence="3 4" key="1">
    <citation type="submission" date="2024-04" db="EMBL/GenBank/DDBJ databases">
        <title>Kosakonia calanthae sp. nov., a halophilic bacterium isolated from leaves of Calanthe tiplacata.</title>
        <authorList>
            <person name="Wu P."/>
        </authorList>
    </citation>
    <scope>NUCLEOTIDE SEQUENCE [LARGE SCALE GENOMIC DNA]</scope>
    <source>
        <strain evidence="3 4">BYX6</strain>
    </source>
</reference>
<dbReference type="InterPro" id="IPR029021">
    <property type="entry name" value="Prot-tyrosine_phosphatase-like"/>
</dbReference>
<proteinExistence type="inferred from homology"/>
<dbReference type="EMBL" id="CP151800">
    <property type="protein sequence ID" value="WZV97945.1"/>
    <property type="molecule type" value="Genomic_DNA"/>
</dbReference>
<dbReference type="Proteomes" id="UP001466893">
    <property type="component" value="Chromosome"/>
</dbReference>
<dbReference type="Pfam" id="PF03797">
    <property type="entry name" value="Autotransporter"/>
    <property type="match status" value="1"/>
</dbReference>
<dbReference type="InterPro" id="IPR005546">
    <property type="entry name" value="Autotransporte_beta"/>
</dbReference>
<comment type="similarity">
    <text evidence="1">Belongs to the protein-tyrosine phosphatase family.</text>
</comment>
<dbReference type="RefSeq" id="WP_342322575.1">
    <property type="nucleotide sequence ID" value="NZ_CP151800.1"/>
</dbReference>
<dbReference type="SUPFAM" id="SSF52799">
    <property type="entry name" value="(Phosphotyrosine protein) phosphatases II"/>
    <property type="match status" value="1"/>
</dbReference>
<evidence type="ECO:0000313" key="4">
    <source>
        <dbReference type="Proteomes" id="UP001466893"/>
    </source>
</evidence>
<dbReference type="SMART" id="SM00869">
    <property type="entry name" value="Autotransporter"/>
    <property type="match status" value="1"/>
</dbReference>
<organism evidence="3 4">
    <name type="scientific">Kosakonia calanthes</name>
    <dbReference type="NCBI Taxonomy" id="3139408"/>
    <lineage>
        <taxon>Bacteria</taxon>
        <taxon>Pseudomonadati</taxon>
        <taxon>Pseudomonadota</taxon>
        <taxon>Gammaproteobacteria</taxon>
        <taxon>Enterobacterales</taxon>
        <taxon>Enterobacteriaceae</taxon>
        <taxon>Kosakonia</taxon>
    </lineage>
</organism>
<dbReference type="PROSITE" id="PS00383">
    <property type="entry name" value="TYR_PHOSPHATASE_1"/>
    <property type="match status" value="1"/>
</dbReference>
<sequence length="604" mass="64592">MDNFRDIAGNASAYTTSHNGVMRSGVFYRSNALTPQGDDVSVLENLHVKTVVDLRSPAEIAALADQLPVNSRYVTVDLITNSGAFVIDLNNMNVNDVDATMAAGERSFVTHPYARQGLGKVFRELAMADDAALFHCSAGKDRTGWVSAVLQSIAGVSEADIMANYLATNDYTADRINATVAALPSSQRDTYAALMSVQANWLQAGLDQVAISYGSMDNYLKHGLGLDQATLYVLRGKMVRYLTLPGEAALRGNAARGAAFLRALQDSPLSGRYTAFNHYLQSAIDQGSLGGVEQRIGGQVFADASRYLLHQSAGLYDAIAPVISGRGMSAAQSQVWLQGLSGYLATDATRDAGSASEHTQGMMLGVTHRYNDRSTAHGALGYSHGQVSSSGGTVNTQTTSLALGARYGVTSLDDGPWAGLQGSAGYIGYESARHPGGGLGSASGDTHGRYYSGQASLGWLFSGSTITFAPTIGLQMTHLHLDSFHEKGSETALNVKDVNEMQSRVVFDANMQIQPQQVGNWTLTPGMTLGYERQLSDKSSTSHATLYDANVEQNAAFTSKNLYKTGIQLNAKFQRVVFDARLEHVTSHAHSRGLRGNLNITLPF</sequence>
<dbReference type="InterPro" id="IPR036709">
    <property type="entry name" value="Autotransporte_beta_dom_sf"/>
</dbReference>
<keyword evidence="4" id="KW-1185">Reference proteome</keyword>
<gene>
    <name evidence="3" type="ORF">AAEY27_20245</name>
</gene>
<dbReference type="Pfam" id="PF13350">
    <property type="entry name" value="Y_phosphatase3"/>
    <property type="match status" value="1"/>
</dbReference>
<feature type="domain" description="Autotransporter" evidence="2">
    <location>
        <begin position="328"/>
        <end position="604"/>
    </location>
</feature>
<dbReference type="PANTHER" id="PTHR31126:SF1">
    <property type="entry name" value="TYROSINE SPECIFIC PROTEIN PHOSPHATASES DOMAIN-CONTAINING PROTEIN"/>
    <property type="match status" value="1"/>
</dbReference>
<dbReference type="Gene3D" id="2.40.128.130">
    <property type="entry name" value="Autotransporter beta-domain"/>
    <property type="match status" value="1"/>
</dbReference>
<dbReference type="Gene3D" id="3.90.190.10">
    <property type="entry name" value="Protein tyrosine phosphatase superfamily"/>
    <property type="match status" value="1"/>
</dbReference>